<evidence type="ECO:0000313" key="2">
    <source>
        <dbReference type="EMBL" id="TXB69427.1"/>
    </source>
</evidence>
<dbReference type="RefSeq" id="WP_147165559.1">
    <property type="nucleotide sequence ID" value="NZ_VOOR01000002.1"/>
</dbReference>
<dbReference type="Proteomes" id="UP000321580">
    <property type="component" value="Unassembled WGS sequence"/>
</dbReference>
<keyword evidence="1" id="KW-0812">Transmembrane</keyword>
<protein>
    <submittedName>
        <fullName evidence="2">DUF4230 domain-containing protein</fullName>
    </submittedName>
</protein>
<sequence length="400" mass="45165">MARNTSDTGASRQSLLRALAATLGLGLIGLFIYKKVISPAGYTDVPQEYQVTYVPSDFQLQIDEEQALDILSNPTRNRRAFDRLVYDLNLNILRHVGRRMNLDDSALGRVQEEYEKHHPYLAELYFNDFTRLNDTTGQLYETWYDNEGSGAVQALREVAGKYTCFLVTQVITSLVPTQGGSIYAKGKEVNTPCGVAMQEAVAPMLAKLSDRAAIRDFGRSRGLLQEKVERVIAELATMEVRDKKGLNRNLQTKVFGFAVSSSDIEVSAISLLKVGFRLNDYFDIQLNSRQEVVTITLPQPVILSHEVYPKIDKLDIGWMREVENIDLNKNFNVLRSEFRREALESDIFEKAENQAIELMNTLFGPIVKGISPKYQLRVVFADTGAPLYEDLSEEANQYPD</sequence>
<keyword evidence="3" id="KW-1185">Reference proteome</keyword>
<keyword evidence="1" id="KW-1133">Transmembrane helix</keyword>
<feature type="transmembrane region" description="Helical" evidence="1">
    <location>
        <begin position="15"/>
        <end position="33"/>
    </location>
</feature>
<comment type="caution">
    <text evidence="2">The sequence shown here is derived from an EMBL/GenBank/DDBJ whole genome shotgun (WGS) entry which is preliminary data.</text>
</comment>
<evidence type="ECO:0000256" key="1">
    <source>
        <dbReference type="SAM" id="Phobius"/>
    </source>
</evidence>
<evidence type="ECO:0000313" key="3">
    <source>
        <dbReference type="Proteomes" id="UP000321580"/>
    </source>
</evidence>
<reference evidence="2 3" key="1">
    <citation type="submission" date="2019-08" db="EMBL/GenBank/DDBJ databases">
        <title>Genome of Phaeodactylibacter luteus.</title>
        <authorList>
            <person name="Bowman J.P."/>
        </authorList>
    </citation>
    <scope>NUCLEOTIDE SEQUENCE [LARGE SCALE GENOMIC DNA]</scope>
    <source>
        <strain evidence="2 3">KCTC 42180</strain>
    </source>
</reference>
<dbReference type="OrthoDB" id="1490130at2"/>
<name>A0A5C6S587_9BACT</name>
<proteinExistence type="predicted"/>
<organism evidence="2 3">
    <name type="scientific">Phaeodactylibacter luteus</name>
    <dbReference type="NCBI Taxonomy" id="1564516"/>
    <lineage>
        <taxon>Bacteria</taxon>
        <taxon>Pseudomonadati</taxon>
        <taxon>Bacteroidota</taxon>
        <taxon>Saprospiria</taxon>
        <taxon>Saprospirales</taxon>
        <taxon>Haliscomenobacteraceae</taxon>
        <taxon>Phaeodactylibacter</taxon>
    </lineage>
</organism>
<keyword evidence="1" id="KW-0472">Membrane</keyword>
<gene>
    <name evidence="2" type="ORF">FRY97_01050</name>
</gene>
<accession>A0A5C6S587</accession>
<dbReference type="AlphaFoldDB" id="A0A5C6S587"/>
<dbReference type="EMBL" id="VOOR01000002">
    <property type="protein sequence ID" value="TXB69427.1"/>
    <property type="molecule type" value="Genomic_DNA"/>
</dbReference>